<dbReference type="Gene3D" id="3.90.1750.10">
    <property type="entry name" value="Hect, E3 ligase catalytic domains"/>
    <property type="match status" value="1"/>
</dbReference>
<evidence type="ECO:0000256" key="5">
    <source>
        <dbReference type="PROSITE-ProRule" id="PRU00104"/>
    </source>
</evidence>
<dbReference type="STRING" id="84645.A0A498P6T9"/>
<evidence type="ECO:0000313" key="9">
    <source>
        <dbReference type="Proteomes" id="UP000290572"/>
    </source>
</evidence>
<dbReference type="InterPro" id="IPR035983">
    <property type="entry name" value="Hect_E3_ubiquitin_ligase"/>
</dbReference>
<dbReference type="InterPro" id="IPR044611">
    <property type="entry name" value="E3A/B/C-like"/>
</dbReference>
<dbReference type="SUPFAM" id="SSF56204">
    <property type="entry name" value="Hect, E3 ligase catalytic domain"/>
    <property type="match status" value="1"/>
</dbReference>
<comment type="catalytic activity">
    <reaction evidence="1">
        <text>S-ubiquitinyl-[E2 ubiquitin-conjugating enzyme]-L-cysteine + [acceptor protein]-L-lysine = [E2 ubiquitin-conjugating enzyme]-L-cysteine + N(6)-ubiquitinyl-[acceptor protein]-L-lysine.</text>
        <dbReference type="EC" id="2.3.2.26"/>
    </reaction>
</comment>
<evidence type="ECO:0000259" key="7">
    <source>
        <dbReference type="PROSITE" id="PS50237"/>
    </source>
</evidence>
<evidence type="ECO:0000256" key="6">
    <source>
        <dbReference type="SAM" id="Phobius"/>
    </source>
</evidence>
<keyword evidence="4 5" id="KW-0833">Ubl conjugation pathway</keyword>
<dbReference type="AlphaFoldDB" id="A0A498P6T9"/>
<evidence type="ECO:0000256" key="1">
    <source>
        <dbReference type="ARBA" id="ARBA00000885"/>
    </source>
</evidence>
<dbReference type="SMART" id="SM00119">
    <property type="entry name" value="HECTc"/>
    <property type="match status" value="1"/>
</dbReference>
<dbReference type="GO" id="GO:0016874">
    <property type="term" value="F:ligase activity"/>
    <property type="evidence" value="ECO:0007669"/>
    <property type="project" value="UniProtKB-KW"/>
</dbReference>
<proteinExistence type="predicted"/>
<dbReference type="EC" id="2.3.2.26" evidence="2"/>
<dbReference type="GO" id="GO:0061630">
    <property type="term" value="F:ubiquitin protein ligase activity"/>
    <property type="evidence" value="ECO:0007669"/>
    <property type="project" value="UniProtKB-EC"/>
</dbReference>
<accession>A0A498P6T9</accession>
<dbReference type="PROSITE" id="PS50237">
    <property type="entry name" value="HECT"/>
    <property type="match status" value="1"/>
</dbReference>
<keyword evidence="3" id="KW-0808">Transferase</keyword>
<evidence type="ECO:0000313" key="8">
    <source>
        <dbReference type="EMBL" id="RXN39626.1"/>
    </source>
</evidence>
<dbReference type="PANTHER" id="PTHR45700:SF8">
    <property type="entry name" value="HECT-TYPE E3 UBIQUITIN TRANSFERASE"/>
    <property type="match status" value="1"/>
</dbReference>
<dbReference type="FunFam" id="3.30.2410.10:FF:000003">
    <property type="entry name" value="probable E3 ubiquitin-protein ligase HERC4 isoform X1"/>
    <property type="match status" value="1"/>
</dbReference>
<feature type="active site" description="Glycyl thioester intermediate" evidence="5">
    <location>
        <position position="286"/>
    </location>
</feature>
<evidence type="ECO:0000256" key="2">
    <source>
        <dbReference type="ARBA" id="ARBA00012485"/>
    </source>
</evidence>
<feature type="transmembrane region" description="Helical" evidence="6">
    <location>
        <begin position="65"/>
        <end position="91"/>
    </location>
</feature>
<dbReference type="PANTHER" id="PTHR45700">
    <property type="entry name" value="UBIQUITIN-PROTEIN LIGASE E3C"/>
    <property type="match status" value="1"/>
</dbReference>
<dbReference type="Gene3D" id="3.30.2410.10">
    <property type="entry name" value="Hect, E3 ligase catalytic domain"/>
    <property type="match status" value="1"/>
</dbReference>
<evidence type="ECO:0000256" key="4">
    <source>
        <dbReference type="ARBA" id="ARBA00022786"/>
    </source>
</evidence>
<feature type="domain" description="HECT" evidence="7">
    <location>
        <begin position="25"/>
        <end position="318"/>
    </location>
</feature>
<dbReference type="Proteomes" id="UP000290572">
    <property type="component" value="Unassembled WGS sequence"/>
</dbReference>
<dbReference type="InterPro" id="IPR000569">
    <property type="entry name" value="HECT_dom"/>
</dbReference>
<keyword evidence="6" id="KW-0812">Transmembrane</keyword>
<sequence>MNKYPCLFKVLYTEDVSKRTDVNKKDFFINVFKELCAPESQLLMYNDNNTMGWFPTKLSVDKEKYFLFGILCGLALNNYSVVHLPFPLALFKKLLNVKPSLEDLIEFSPVLGKSLQYILDYSDDVEEMDMNFTVTWDHSEIELDPAEPGKMVTNYNRTEFVDKYVDFILNKSVEEVFEEFKRGFFKACDKCIVEMFEPEELRGVLVGNEEYDWDILKENTTYEGSFYAEHPTIISFWEVFDELTPKEKAAFLWFERVPIQGMSAVKMRVRPLFKFTQDHLPQALTCYALFCLPVYQNKETLKAKLIEAINHKRGFWEE</sequence>
<keyword evidence="6" id="KW-1133">Transmembrane helix</keyword>
<keyword evidence="9" id="KW-1185">Reference proteome</keyword>
<comment type="caution">
    <text evidence="8">The sequence shown here is derived from an EMBL/GenBank/DDBJ whole genome shotgun (WGS) entry which is preliminary data.</text>
</comment>
<keyword evidence="6" id="KW-0472">Membrane</keyword>
<dbReference type="Gene3D" id="3.30.2160.10">
    <property type="entry name" value="Hect, E3 ligase catalytic domain"/>
    <property type="match status" value="1"/>
</dbReference>
<reference evidence="8 9" key="1">
    <citation type="submission" date="2018-03" db="EMBL/GenBank/DDBJ databases">
        <title>Draft genome sequence of Rohu Carp (Labeo rohita).</title>
        <authorList>
            <person name="Das P."/>
            <person name="Kushwaha B."/>
            <person name="Joshi C.G."/>
            <person name="Kumar D."/>
            <person name="Nagpure N.S."/>
            <person name="Sahoo L."/>
            <person name="Das S.P."/>
            <person name="Bit A."/>
            <person name="Patnaik S."/>
            <person name="Meher P.K."/>
            <person name="Jayasankar P."/>
            <person name="Koringa P.G."/>
            <person name="Patel N.V."/>
            <person name="Hinsu A.T."/>
            <person name="Kumar R."/>
            <person name="Pandey M."/>
            <person name="Agarwal S."/>
            <person name="Srivastava S."/>
            <person name="Singh M."/>
            <person name="Iquebal M.A."/>
            <person name="Jaiswal S."/>
            <person name="Angadi U.B."/>
            <person name="Kumar N."/>
            <person name="Raza M."/>
            <person name="Shah T.M."/>
            <person name="Rai A."/>
            <person name="Jena J.K."/>
        </authorList>
    </citation>
    <scope>NUCLEOTIDE SEQUENCE [LARGE SCALE GENOMIC DNA]</scope>
    <source>
        <strain evidence="8">DASCIFA01</strain>
        <tissue evidence="8">Testis</tissue>
    </source>
</reference>
<dbReference type="Pfam" id="PF00632">
    <property type="entry name" value="HECT"/>
    <property type="match status" value="1"/>
</dbReference>
<keyword evidence="8" id="KW-0436">Ligase</keyword>
<dbReference type="EMBL" id="QBIY01000194">
    <property type="protein sequence ID" value="RXN39626.1"/>
    <property type="molecule type" value="Genomic_DNA"/>
</dbReference>
<protein>
    <recommendedName>
        <fullName evidence="2">HECT-type E3 ubiquitin transferase</fullName>
        <ecNumber evidence="2">2.3.2.26</ecNumber>
    </recommendedName>
</protein>
<name>A0A498P6T9_LABRO</name>
<gene>
    <name evidence="8" type="ORF">ROHU_000017</name>
</gene>
<organism evidence="8 9">
    <name type="scientific">Labeo rohita</name>
    <name type="common">Indian major carp</name>
    <name type="synonym">Cyprinus rohita</name>
    <dbReference type="NCBI Taxonomy" id="84645"/>
    <lineage>
        <taxon>Eukaryota</taxon>
        <taxon>Metazoa</taxon>
        <taxon>Chordata</taxon>
        <taxon>Craniata</taxon>
        <taxon>Vertebrata</taxon>
        <taxon>Euteleostomi</taxon>
        <taxon>Actinopterygii</taxon>
        <taxon>Neopterygii</taxon>
        <taxon>Teleostei</taxon>
        <taxon>Ostariophysi</taxon>
        <taxon>Cypriniformes</taxon>
        <taxon>Cyprinidae</taxon>
        <taxon>Labeoninae</taxon>
        <taxon>Labeonini</taxon>
        <taxon>Labeo</taxon>
    </lineage>
</organism>
<evidence type="ECO:0000256" key="3">
    <source>
        <dbReference type="ARBA" id="ARBA00022679"/>
    </source>
</evidence>
<dbReference type="GO" id="GO:0000209">
    <property type="term" value="P:protein polyubiquitination"/>
    <property type="evidence" value="ECO:0007669"/>
    <property type="project" value="InterPro"/>
</dbReference>